<feature type="region of interest" description="Disordered" evidence="1">
    <location>
        <begin position="48"/>
        <end position="98"/>
    </location>
</feature>
<dbReference type="EMBL" id="CAADHY010000014">
    <property type="protein sequence ID" value="VFR19874.1"/>
    <property type="molecule type" value="Genomic_DNA"/>
</dbReference>
<evidence type="ECO:0000313" key="2">
    <source>
        <dbReference type="EMBL" id="VFR19874.1"/>
    </source>
</evidence>
<evidence type="ECO:0000256" key="1">
    <source>
        <dbReference type="SAM" id="MobiDB-lite"/>
    </source>
</evidence>
<name>A0A484P1E2_9ZZZZ</name>
<sequence length="98" mass="10921">MQWEKALARRDLLAAPREGTFIWGGPETTSCPHAAPSARCPPRGLLFALGRPGGQKKPWPMQHKLHRPRLTSWGTRPWGTGSAGTDHLRRPSFSISER</sequence>
<protein>
    <submittedName>
        <fullName evidence="2">Uncharacterized protein</fullName>
    </submittedName>
</protein>
<dbReference type="AlphaFoldDB" id="A0A484P1E2"/>
<organism evidence="2">
    <name type="scientific">plant metagenome</name>
    <dbReference type="NCBI Taxonomy" id="1297885"/>
    <lineage>
        <taxon>unclassified sequences</taxon>
        <taxon>metagenomes</taxon>
        <taxon>organismal metagenomes</taxon>
    </lineage>
</organism>
<reference evidence="2" key="1">
    <citation type="submission" date="2019-03" db="EMBL/GenBank/DDBJ databases">
        <authorList>
            <person name="Danneels B."/>
        </authorList>
    </citation>
    <scope>NUCLEOTIDE SEQUENCE</scope>
</reference>
<accession>A0A484P1E2</accession>
<gene>
    <name evidence="2" type="ORF">AMP9_3508</name>
</gene>
<proteinExistence type="predicted"/>